<proteinExistence type="predicted"/>
<organism evidence="2 3">
    <name type="scientific">candidate division WWE3 bacterium GW2011_GWB1_41_6</name>
    <dbReference type="NCBI Taxonomy" id="1619112"/>
    <lineage>
        <taxon>Bacteria</taxon>
        <taxon>Katanobacteria</taxon>
    </lineage>
</organism>
<gene>
    <name evidence="2" type="ORF">UU72_C0009G0021</name>
</gene>
<feature type="signal peptide" evidence="1">
    <location>
        <begin position="1"/>
        <end position="19"/>
    </location>
</feature>
<dbReference type="PROSITE" id="PS51257">
    <property type="entry name" value="PROKAR_LIPOPROTEIN"/>
    <property type="match status" value="1"/>
</dbReference>
<evidence type="ECO:0000313" key="3">
    <source>
        <dbReference type="Proteomes" id="UP000034163"/>
    </source>
</evidence>
<evidence type="ECO:0000256" key="1">
    <source>
        <dbReference type="SAM" id="SignalP"/>
    </source>
</evidence>
<name>A0A0G0WW74_UNCKA</name>
<feature type="chain" id="PRO_5002535182" evidence="1">
    <location>
        <begin position="20"/>
        <end position="84"/>
    </location>
</feature>
<reference evidence="2 3" key="1">
    <citation type="journal article" date="2015" name="Nature">
        <title>rRNA introns, odd ribosomes, and small enigmatic genomes across a large radiation of phyla.</title>
        <authorList>
            <person name="Brown C.T."/>
            <person name="Hug L.A."/>
            <person name="Thomas B.C."/>
            <person name="Sharon I."/>
            <person name="Castelle C.J."/>
            <person name="Singh A."/>
            <person name="Wilkins M.J."/>
            <person name="Williams K.H."/>
            <person name="Banfield J.F."/>
        </authorList>
    </citation>
    <scope>NUCLEOTIDE SEQUENCE [LARGE SCALE GENOMIC DNA]</scope>
</reference>
<dbReference type="Proteomes" id="UP000034163">
    <property type="component" value="Unassembled WGS sequence"/>
</dbReference>
<dbReference type="EMBL" id="LCBS01000009">
    <property type="protein sequence ID" value="KKS16979.1"/>
    <property type="molecule type" value="Genomic_DNA"/>
</dbReference>
<accession>A0A0G0WW74</accession>
<evidence type="ECO:0000313" key="2">
    <source>
        <dbReference type="EMBL" id="KKS16979.1"/>
    </source>
</evidence>
<comment type="caution">
    <text evidence="2">The sequence shown here is derived from an EMBL/GenBank/DDBJ whole genome shotgun (WGS) entry which is preliminary data.</text>
</comment>
<dbReference type="AlphaFoldDB" id="A0A0G0WW74"/>
<sequence>MKKRLFVFGLLMLGALLLAACGGTLPVPEVGSPLFIEDESGNLYQGDVVLETDAVAGGIVPIESDREDYGLVISLFRLRLRVSQ</sequence>
<protein>
    <submittedName>
        <fullName evidence="2">Uncharacterized protein</fullName>
    </submittedName>
</protein>
<keyword evidence="1" id="KW-0732">Signal</keyword>